<reference evidence="1" key="1">
    <citation type="submission" date="2023-08" db="EMBL/GenBank/DDBJ databases">
        <authorList>
            <person name="Audoor S."/>
            <person name="Bilcke G."/>
        </authorList>
    </citation>
    <scope>NUCLEOTIDE SEQUENCE</scope>
</reference>
<evidence type="ECO:0000313" key="1">
    <source>
        <dbReference type="EMBL" id="CAJ1929192.1"/>
    </source>
</evidence>
<gene>
    <name evidence="1" type="ORF">CYCCA115_LOCUS1625</name>
</gene>
<accession>A0AAD2CEP1</accession>
<comment type="caution">
    <text evidence="1">The sequence shown here is derived from an EMBL/GenBank/DDBJ whole genome shotgun (WGS) entry which is preliminary data.</text>
</comment>
<proteinExistence type="predicted"/>
<organism evidence="1 2">
    <name type="scientific">Cylindrotheca closterium</name>
    <dbReference type="NCBI Taxonomy" id="2856"/>
    <lineage>
        <taxon>Eukaryota</taxon>
        <taxon>Sar</taxon>
        <taxon>Stramenopiles</taxon>
        <taxon>Ochrophyta</taxon>
        <taxon>Bacillariophyta</taxon>
        <taxon>Bacillariophyceae</taxon>
        <taxon>Bacillariophycidae</taxon>
        <taxon>Bacillariales</taxon>
        <taxon>Bacillariaceae</taxon>
        <taxon>Cylindrotheca</taxon>
    </lineage>
</organism>
<dbReference type="Proteomes" id="UP001295423">
    <property type="component" value="Unassembled WGS sequence"/>
</dbReference>
<dbReference type="EMBL" id="CAKOGP040000070">
    <property type="protein sequence ID" value="CAJ1929192.1"/>
    <property type="molecule type" value="Genomic_DNA"/>
</dbReference>
<protein>
    <submittedName>
        <fullName evidence="1">Uncharacterized protein</fullName>
    </submittedName>
</protein>
<sequence>MLDYTTNVRRATAATAATAAPQRKKKAPPINVIAGSVGYNTQHLSSMGIDSDFVSDMKRSIDEIMDELERNQKPSWALGRQAPPRMIIATDLILSQFEHRRPSLLTLSFRKLKVFVLQ</sequence>
<evidence type="ECO:0000313" key="2">
    <source>
        <dbReference type="Proteomes" id="UP001295423"/>
    </source>
</evidence>
<dbReference type="AlphaFoldDB" id="A0AAD2CEP1"/>
<keyword evidence="2" id="KW-1185">Reference proteome</keyword>
<name>A0AAD2CEP1_9STRA</name>